<organism evidence="1 2">
    <name type="scientific">Escherichia coli</name>
    <dbReference type="NCBI Taxonomy" id="562"/>
    <lineage>
        <taxon>Bacteria</taxon>
        <taxon>Pseudomonadati</taxon>
        <taxon>Pseudomonadota</taxon>
        <taxon>Gammaproteobacteria</taxon>
        <taxon>Enterobacterales</taxon>
        <taxon>Enterobacteriaceae</taxon>
        <taxon>Escherichia</taxon>
    </lineage>
</organism>
<evidence type="ECO:0000313" key="2">
    <source>
        <dbReference type="Proteomes" id="UP000254181"/>
    </source>
</evidence>
<dbReference type="EMBL" id="UGEM01000004">
    <property type="protein sequence ID" value="STP18960.1"/>
    <property type="molecule type" value="Genomic_DNA"/>
</dbReference>
<proteinExistence type="predicted"/>
<accession>A0A243V0F0</accession>
<dbReference type="AntiFam" id="ANF00065">
    <property type="entry name" value="Translation of REP sequence"/>
</dbReference>
<reference evidence="1 2" key="1">
    <citation type="submission" date="2018-06" db="EMBL/GenBank/DDBJ databases">
        <authorList>
            <consortium name="Pathogen Informatics"/>
            <person name="Doyle S."/>
        </authorList>
    </citation>
    <scope>NUCLEOTIDE SEQUENCE [LARGE SCALE GENOMIC DNA]</scope>
    <source>
        <strain evidence="1 2">NCTC9075</strain>
    </source>
</reference>
<gene>
    <name evidence="1" type="ORF">NCTC9075_02437</name>
</gene>
<dbReference type="AlphaFoldDB" id="A0A243V0F0"/>
<dbReference type="GO" id="GO:0016740">
    <property type="term" value="F:transferase activity"/>
    <property type="evidence" value="ECO:0007669"/>
    <property type="project" value="UniProtKB-KW"/>
</dbReference>
<dbReference type="Proteomes" id="UP000254181">
    <property type="component" value="Unassembled WGS sequence"/>
</dbReference>
<sequence length="152" mass="17661">MSIYAATKEKVVMCNTQYGRQEKGQRCFCPQIVDNARFVHAGCGVNALSDLQKRKNSIYCRVHVGLISIAHQAILRLSSSGQRCLSPDDEEKLCVFFYYLCFRAFEEGIGQTRHQRTGNNCYQVTQYRRNSARDQQNKQTTVWCHQFRTNRH</sequence>
<name>A0A243V0F0_ECOLX</name>
<protein>
    <submittedName>
        <fullName evidence="1">4'-phosphopantetheinyl transferase</fullName>
    </submittedName>
</protein>
<keyword evidence="1" id="KW-0808">Transferase</keyword>
<evidence type="ECO:0000313" key="1">
    <source>
        <dbReference type="EMBL" id="STP18960.1"/>
    </source>
</evidence>